<reference evidence="3 4" key="2">
    <citation type="journal article" date="2012" name="Stand. Genomic Sci.">
        <title>Complete genome sequence of the sulfate-reducing firmicute Desulfotomaculum ruminis type strain (DL(T)).</title>
        <authorList>
            <person name="Spring S."/>
            <person name="Visser M."/>
            <person name="Lu M."/>
            <person name="Copeland A."/>
            <person name="Lapidus A."/>
            <person name="Lucas S."/>
            <person name="Cheng J.F."/>
            <person name="Han C."/>
            <person name="Tapia R."/>
            <person name="Goodwin L.A."/>
            <person name="Pitluck S."/>
            <person name="Ivanova N."/>
            <person name="Land M."/>
            <person name="Hauser L."/>
            <person name="Larimer F."/>
            <person name="Rohde M."/>
            <person name="Goker M."/>
            <person name="Detter J.C."/>
            <person name="Kyrpides N.C."/>
            <person name="Woyke T."/>
            <person name="Schaap P.J."/>
            <person name="Plugge C.M."/>
            <person name="Muyzer G."/>
            <person name="Kuever J."/>
            <person name="Pereira I.A."/>
            <person name="Parshina S.N."/>
            <person name="Bernier-Latmani R."/>
            <person name="Stams A.J."/>
            <person name="Klenk H.P."/>
        </authorList>
    </citation>
    <scope>NUCLEOTIDE SEQUENCE [LARGE SCALE GENOMIC DNA]</scope>
    <source>
        <strain evidence="4">ATCC 23193 / DSM 2154 / NCIB 8452 / DL</strain>
    </source>
</reference>
<keyword evidence="3" id="KW-0167">Capsid protein</keyword>
<evidence type="ECO:0000256" key="2">
    <source>
        <dbReference type="SAM" id="SignalP"/>
    </source>
</evidence>
<dbReference type="RefSeq" id="WP_013841507.1">
    <property type="nucleotide sequence ID" value="NC_015589.1"/>
</dbReference>
<dbReference type="PANTHER" id="PTHR40050:SF1">
    <property type="entry name" value="INNER SPORE COAT PROTEIN H"/>
    <property type="match status" value="1"/>
</dbReference>
<protein>
    <submittedName>
        <fullName evidence="3">Spore coat protein CotH</fullName>
    </submittedName>
</protein>
<dbReference type="PANTHER" id="PTHR40050">
    <property type="entry name" value="INNER SPORE COAT PROTEIN H"/>
    <property type="match status" value="1"/>
</dbReference>
<dbReference type="Proteomes" id="UP000009234">
    <property type="component" value="Chromosome"/>
</dbReference>
<feature type="chain" id="PRO_5038507055" evidence="2">
    <location>
        <begin position="24"/>
        <end position="602"/>
    </location>
</feature>
<dbReference type="EMBL" id="CP002780">
    <property type="protein sequence ID" value="AEG59738.1"/>
    <property type="molecule type" value="Genomic_DNA"/>
</dbReference>
<sequence>MKKIILFAFVPLLLCLCSITALGFPWQTPKWAEAASSEAVGAAAALSYADEIDQTKIMTIEISVNDSDWQYLLDNATDKEYIQADVTINGTLIKNAGIRAKGNSSLSSIARDETTDRYSFKIKFDEYVDGQTWMGLDKLVLNGNYADATSMKEYLSYDIMRYIGVDAPLFAYADIRVNGKNWGFYLAIEDLDGSYKERAKNDDGELYKPDNDMGGGQPDNYGGQKEGESRRFAPVASDGTEKLPQAGAGNADKMPPTPPSGPVGEESETGRRNDGPGAGRGGMPNMAGNGVSLVYTDDNESSYSAIFDNAKTKTDTKDHQRVIAALKGLNEGKDLEKYVDVDATLRYFAAHTVVVNLDSYISNMGHNYLLYENDGRISMLPWDYNLAFGAFQSRNARDVVNFPIDTPVSGVSMDERPLLGKLLEVPEYLEKYHEYLQEIIEGYFANDKFEQKVDEVNTLISEHIKNDPSASYSYEEYQKAMVELKKFGTLRSQSIQGQLGGTIPSTTEGQKADPGKLVDASTVNLSAMGTQGGGAPNGQPTGGGIIPEGINQEALRSAMEIIQSAENGQLTEDQRTKLLDLGISDEQITQMLKMSQGSRATH</sequence>
<feature type="compositionally biased region" description="Basic and acidic residues" evidence="1">
    <location>
        <begin position="200"/>
        <end position="211"/>
    </location>
</feature>
<keyword evidence="3" id="KW-0946">Virion</keyword>
<organism evidence="3 4">
    <name type="scientific">Desulforamulus ruminis (strain ATCC 23193 / DSM 2154 / NCIMB 8452 / DL)</name>
    <name type="common">Desulfotomaculum ruminis</name>
    <dbReference type="NCBI Taxonomy" id="696281"/>
    <lineage>
        <taxon>Bacteria</taxon>
        <taxon>Bacillati</taxon>
        <taxon>Bacillota</taxon>
        <taxon>Clostridia</taxon>
        <taxon>Eubacteriales</taxon>
        <taxon>Peptococcaceae</taxon>
        <taxon>Desulforamulus</taxon>
    </lineage>
</organism>
<keyword evidence="2" id="KW-0732">Signal</keyword>
<keyword evidence="4" id="KW-1185">Reference proteome</keyword>
<dbReference type="KEGG" id="dru:Desru_1472"/>
<evidence type="ECO:0000313" key="4">
    <source>
        <dbReference type="Proteomes" id="UP000009234"/>
    </source>
</evidence>
<dbReference type="InterPro" id="IPR014867">
    <property type="entry name" value="Spore_coat_CotH_CotH2/3/7"/>
</dbReference>
<dbReference type="HOGENOM" id="CLU_021893_0_0_9"/>
<dbReference type="Pfam" id="PF08757">
    <property type="entry name" value="CotH"/>
    <property type="match status" value="2"/>
</dbReference>
<feature type="signal peptide" evidence="2">
    <location>
        <begin position="1"/>
        <end position="23"/>
    </location>
</feature>
<accession>F6DR19</accession>
<dbReference type="AlphaFoldDB" id="F6DR19"/>
<proteinExistence type="predicted"/>
<gene>
    <name evidence="3" type="ordered locus">Desru_1472</name>
</gene>
<name>F6DR19_DESRL</name>
<dbReference type="STRING" id="696281.Desru_1472"/>
<reference evidence="4" key="1">
    <citation type="submission" date="2011-05" db="EMBL/GenBank/DDBJ databases">
        <title>Complete sequence of Desulfotomaculum ruminis DSM 2154.</title>
        <authorList>
            <person name="Lucas S."/>
            <person name="Copeland A."/>
            <person name="Lapidus A."/>
            <person name="Cheng J.-F."/>
            <person name="Goodwin L."/>
            <person name="Pitluck S."/>
            <person name="Lu M."/>
            <person name="Detter J.C."/>
            <person name="Han C."/>
            <person name="Tapia R."/>
            <person name="Land M."/>
            <person name="Hauser L."/>
            <person name="Kyrpides N."/>
            <person name="Ivanova N."/>
            <person name="Mikhailova N."/>
            <person name="Pagani I."/>
            <person name="Stams A.J.M."/>
            <person name="Plugge C.M."/>
            <person name="Muyzer G."/>
            <person name="Kuever J."/>
            <person name="Parshina S.N."/>
            <person name="Ivanova A.E."/>
            <person name="Nazina T.N."/>
            <person name="Brambilla E."/>
            <person name="Spring S."/>
            <person name="Klenk H.-P."/>
            <person name="Woyke T."/>
        </authorList>
    </citation>
    <scope>NUCLEOTIDE SEQUENCE [LARGE SCALE GENOMIC DNA]</scope>
    <source>
        <strain evidence="4">ATCC 23193 / DSM 2154 / NCIB 8452 / DL</strain>
    </source>
</reference>
<dbReference type="eggNOG" id="COG5337">
    <property type="taxonomic scope" value="Bacteria"/>
</dbReference>
<evidence type="ECO:0000256" key="1">
    <source>
        <dbReference type="SAM" id="MobiDB-lite"/>
    </source>
</evidence>
<evidence type="ECO:0000313" key="3">
    <source>
        <dbReference type="EMBL" id="AEG59738.1"/>
    </source>
</evidence>
<feature type="region of interest" description="Disordered" evidence="1">
    <location>
        <begin position="200"/>
        <end position="293"/>
    </location>
</feature>